<evidence type="ECO:0000313" key="1">
    <source>
        <dbReference type="EMBL" id="TKI07669.1"/>
    </source>
</evidence>
<protein>
    <submittedName>
        <fullName evidence="1">Uncharacterized protein</fullName>
    </submittedName>
</protein>
<comment type="caution">
    <text evidence="1">The sequence shown here is derived from an EMBL/GenBank/DDBJ whole genome shotgun (WGS) entry which is preliminary data.</text>
</comment>
<accession>A0ABY2SNS4</accession>
<name>A0ABY2SNS4_9HYPH</name>
<proteinExistence type="predicted"/>
<dbReference type="RefSeq" id="WP_136988663.1">
    <property type="nucleotide sequence ID" value="NZ_SZPQ01000003.1"/>
</dbReference>
<sequence>MTSGVLPRWAFALRWNEESIMTAPDNQHCRVPLAEVSLKIRVKFKIIGIIQEEIQLDVPIAVALGQSTPDAGRSAHRNRTHKVYTLNNSSCIAANNKKHPAASVAPVRL</sequence>
<gene>
    <name evidence="1" type="ORF">FCN80_04275</name>
</gene>
<organism evidence="1 2">
    <name type="scientific">Martelella alba</name>
    <dbReference type="NCBI Taxonomy" id="2590451"/>
    <lineage>
        <taxon>Bacteria</taxon>
        <taxon>Pseudomonadati</taxon>
        <taxon>Pseudomonadota</taxon>
        <taxon>Alphaproteobacteria</taxon>
        <taxon>Hyphomicrobiales</taxon>
        <taxon>Aurantimonadaceae</taxon>
        <taxon>Martelella</taxon>
    </lineage>
</organism>
<dbReference type="Proteomes" id="UP000305202">
    <property type="component" value="Unassembled WGS sequence"/>
</dbReference>
<dbReference type="EMBL" id="SZPQ01000003">
    <property type="protein sequence ID" value="TKI07669.1"/>
    <property type="molecule type" value="Genomic_DNA"/>
</dbReference>
<evidence type="ECO:0000313" key="2">
    <source>
        <dbReference type="Proteomes" id="UP000305202"/>
    </source>
</evidence>
<reference evidence="1 2" key="1">
    <citation type="submission" date="2019-04" db="EMBL/GenBank/DDBJ databases">
        <authorList>
            <person name="Li M."/>
            <person name="Gao C."/>
        </authorList>
    </citation>
    <scope>NUCLEOTIDE SEQUENCE [LARGE SCALE GENOMIC DNA]</scope>
    <source>
        <strain evidence="1 2">BGMRC 2031</strain>
    </source>
</reference>
<keyword evidence="2" id="KW-1185">Reference proteome</keyword>